<evidence type="ECO:0000256" key="2">
    <source>
        <dbReference type="SAM" id="MobiDB-lite"/>
    </source>
</evidence>
<evidence type="ECO:0000256" key="1">
    <source>
        <dbReference type="SAM" id="Coils"/>
    </source>
</evidence>
<feature type="compositionally biased region" description="Basic and acidic residues" evidence="2">
    <location>
        <begin position="41"/>
        <end position="60"/>
    </location>
</feature>
<name>A0A914QQA9_9BILA</name>
<dbReference type="Proteomes" id="UP000887578">
    <property type="component" value="Unplaced"/>
</dbReference>
<feature type="compositionally biased region" description="Acidic residues" evidence="2">
    <location>
        <begin position="70"/>
        <end position="80"/>
    </location>
</feature>
<keyword evidence="1" id="KW-0175">Coiled coil</keyword>
<protein>
    <submittedName>
        <fullName evidence="4">Uncharacterized protein</fullName>
    </submittedName>
</protein>
<evidence type="ECO:0000313" key="3">
    <source>
        <dbReference type="Proteomes" id="UP000887578"/>
    </source>
</evidence>
<dbReference type="AlphaFoldDB" id="A0A914QQA9"/>
<feature type="compositionally biased region" description="Basic and acidic residues" evidence="2">
    <location>
        <begin position="106"/>
        <end position="234"/>
    </location>
</feature>
<feature type="region of interest" description="Disordered" evidence="2">
    <location>
        <begin position="31"/>
        <end position="234"/>
    </location>
</feature>
<dbReference type="WBParaSite" id="PDA_v2.g5937.t1">
    <property type="protein sequence ID" value="PDA_v2.g5937.t1"/>
    <property type="gene ID" value="PDA_v2.g5937"/>
</dbReference>
<reference evidence="4" key="1">
    <citation type="submission" date="2022-11" db="UniProtKB">
        <authorList>
            <consortium name="WormBaseParasite"/>
        </authorList>
    </citation>
    <scope>IDENTIFICATION</scope>
</reference>
<keyword evidence="3" id="KW-1185">Reference proteome</keyword>
<accession>A0A914QQA9</accession>
<proteinExistence type="predicted"/>
<evidence type="ECO:0000313" key="4">
    <source>
        <dbReference type="WBParaSite" id="PDA_v2.g5937.t1"/>
    </source>
</evidence>
<sequence>MKDGPDSTYHIDAVNPSSPEKIEEILKKYLSSNPLNTRNKRQLEGEYVGHEPSKKPKPLLEGELINGEPEAAEPLEGEYVDTEKTKTHQEEKLQEAEPISNSTTNENKEKTEVEKLASEKITKEAEKLAKEKQESERIAAEQKEKQESERLAAEKLAKEKQESERIAAEQKEKQESERLAAEKLAKEKQESERIAAEQKEKQESERLAAEKLAKEKSEAQKKPDDQATVEKIDNTKTKTDTRLLEGELVNDPGTVKENPISSIPIISNQINDKSVSPIPLALNQTNTTPAENLLEGDLDNDEINEEYPNPSLAVEATINEKDNLTVELENTEENMGDVEKTTASVAKTINNIYIDDNIYDNFFESVIQGEKDTNEVPRIPKINIEEGNLINNEAMLIDSSFVTNWKTMTEEEKREVNNKSVKDLIKILWDQNDYRFKLEFKNPKIASVSISPKLAYVLGFKEQAIFISNKIARYAPDLNGGINQFCIYSPQLAEPMVVGDAMTSLLRIVTIDSEPGKMKDQIYYNPIYNKVAARDISDIEIEIKTLTGEYVNFSYGPVIVTLSFKKSIDF</sequence>
<feature type="coiled-coil region" evidence="1">
    <location>
        <begin position="314"/>
        <end position="341"/>
    </location>
</feature>
<organism evidence="3 4">
    <name type="scientific">Panagrolaimus davidi</name>
    <dbReference type="NCBI Taxonomy" id="227884"/>
    <lineage>
        <taxon>Eukaryota</taxon>
        <taxon>Metazoa</taxon>
        <taxon>Ecdysozoa</taxon>
        <taxon>Nematoda</taxon>
        <taxon>Chromadorea</taxon>
        <taxon>Rhabditida</taxon>
        <taxon>Tylenchina</taxon>
        <taxon>Panagrolaimomorpha</taxon>
        <taxon>Panagrolaimoidea</taxon>
        <taxon>Panagrolaimidae</taxon>
        <taxon>Panagrolaimus</taxon>
    </lineage>
</organism>
<feature type="compositionally biased region" description="Basic and acidic residues" evidence="2">
    <location>
        <begin position="81"/>
        <end position="95"/>
    </location>
</feature>